<dbReference type="EMBL" id="MU004185">
    <property type="protein sequence ID" value="KAF2498288.1"/>
    <property type="molecule type" value="Genomic_DNA"/>
</dbReference>
<organism evidence="2 3">
    <name type="scientific">Lophium mytilinum</name>
    <dbReference type="NCBI Taxonomy" id="390894"/>
    <lineage>
        <taxon>Eukaryota</taxon>
        <taxon>Fungi</taxon>
        <taxon>Dikarya</taxon>
        <taxon>Ascomycota</taxon>
        <taxon>Pezizomycotina</taxon>
        <taxon>Dothideomycetes</taxon>
        <taxon>Pleosporomycetidae</taxon>
        <taxon>Mytilinidiales</taxon>
        <taxon>Mytilinidiaceae</taxon>
        <taxon>Lophium</taxon>
    </lineage>
</organism>
<gene>
    <name evidence="2" type="ORF">BU16DRAFT_289050</name>
</gene>
<dbReference type="AlphaFoldDB" id="A0A6A6R0J4"/>
<name>A0A6A6R0J4_9PEZI</name>
<feature type="region of interest" description="Disordered" evidence="1">
    <location>
        <begin position="1"/>
        <end position="21"/>
    </location>
</feature>
<protein>
    <submittedName>
        <fullName evidence="2">Uncharacterized protein</fullName>
    </submittedName>
</protein>
<feature type="compositionally biased region" description="Basic and acidic residues" evidence="1">
    <location>
        <begin position="8"/>
        <end position="19"/>
    </location>
</feature>
<proteinExistence type="predicted"/>
<keyword evidence="3" id="KW-1185">Reference proteome</keyword>
<evidence type="ECO:0000256" key="1">
    <source>
        <dbReference type="SAM" id="MobiDB-lite"/>
    </source>
</evidence>
<reference evidence="2" key="1">
    <citation type="journal article" date="2020" name="Stud. Mycol.">
        <title>101 Dothideomycetes genomes: a test case for predicting lifestyles and emergence of pathogens.</title>
        <authorList>
            <person name="Haridas S."/>
            <person name="Albert R."/>
            <person name="Binder M."/>
            <person name="Bloem J."/>
            <person name="Labutti K."/>
            <person name="Salamov A."/>
            <person name="Andreopoulos B."/>
            <person name="Baker S."/>
            <person name="Barry K."/>
            <person name="Bills G."/>
            <person name="Bluhm B."/>
            <person name="Cannon C."/>
            <person name="Castanera R."/>
            <person name="Culley D."/>
            <person name="Daum C."/>
            <person name="Ezra D."/>
            <person name="Gonzalez J."/>
            <person name="Henrissat B."/>
            <person name="Kuo A."/>
            <person name="Liang C."/>
            <person name="Lipzen A."/>
            <person name="Lutzoni F."/>
            <person name="Magnuson J."/>
            <person name="Mondo S."/>
            <person name="Nolan M."/>
            <person name="Ohm R."/>
            <person name="Pangilinan J."/>
            <person name="Park H.-J."/>
            <person name="Ramirez L."/>
            <person name="Alfaro M."/>
            <person name="Sun H."/>
            <person name="Tritt A."/>
            <person name="Yoshinaga Y."/>
            <person name="Zwiers L.-H."/>
            <person name="Turgeon B."/>
            <person name="Goodwin S."/>
            <person name="Spatafora J."/>
            <person name="Crous P."/>
            <person name="Grigoriev I."/>
        </authorList>
    </citation>
    <scope>NUCLEOTIDE SEQUENCE</scope>
    <source>
        <strain evidence="2">CBS 269.34</strain>
    </source>
</reference>
<evidence type="ECO:0000313" key="3">
    <source>
        <dbReference type="Proteomes" id="UP000799750"/>
    </source>
</evidence>
<sequence>MKSCSRSFDPRHTSPHPDLRSSVCSTTWLSCVFPFDPPFPPPTTSPTSHWSSPYMLLLMKERGVIVLNSSELSSLSTSLPAQKSSLYTPSETTPRGLIQRSCVRCWCHVRAVGVMCALLESCGSRISVMGWGIKIFRRLSISRNQGFAVFSSKHLRKFIDGEVATMHWRPSRVLSKRQRNGHYERGGVGEVELPQ</sequence>
<accession>A0A6A6R0J4</accession>
<dbReference type="Proteomes" id="UP000799750">
    <property type="component" value="Unassembled WGS sequence"/>
</dbReference>
<dbReference type="PROSITE" id="PS51257">
    <property type="entry name" value="PROKAR_LIPOPROTEIN"/>
    <property type="match status" value="1"/>
</dbReference>
<evidence type="ECO:0000313" key="2">
    <source>
        <dbReference type="EMBL" id="KAF2498288.1"/>
    </source>
</evidence>